<proteinExistence type="predicted"/>
<dbReference type="GO" id="GO:0031932">
    <property type="term" value="C:TORC2 complex"/>
    <property type="evidence" value="ECO:0007669"/>
    <property type="project" value="TreeGrafter"/>
</dbReference>
<organism evidence="2 3">
    <name type="scientific">Pterulicium gracile</name>
    <dbReference type="NCBI Taxonomy" id="1884261"/>
    <lineage>
        <taxon>Eukaryota</taxon>
        <taxon>Fungi</taxon>
        <taxon>Dikarya</taxon>
        <taxon>Basidiomycota</taxon>
        <taxon>Agaricomycotina</taxon>
        <taxon>Agaricomycetes</taxon>
        <taxon>Agaricomycetidae</taxon>
        <taxon>Agaricales</taxon>
        <taxon>Pleurotineae</taxon>
        <taxon>Pterulaceae</taxon>
        <taxon>Pterulicium</taxon>
    </lineage>
</organism>
<feature type="compositionally biased region" description="Low complexity" evidence="1">
    <location>
        <begin position="10"/>
        <end position="20"/>
    </location>
</feature>
<protein>
    <submittedName>
        <fullName evidence="2">HbrB-like-domain-containing protein</fullName>
    </submittedName>
</protein>
<accession>A0A5C3QHU5</accession>
<sequence>MAANEEEQCRSAPASPSARRLAFFSNSPMNTSQSSQKPHVSPSKTSYNNKVVHREMHRLGNLAHLPAALTPSLAASAASSVASSLSAIPASNTLSSNISSNADPWAALHVHVLPLFNGEPLRIPIEDLNVLVQRHIQSVMSAPHKAIATLENDVSELISSGMVTLKAKLVDIKDDKLVSRIVETWGFFWDQVLTYVEGVLLPIQIDPLLLNLYRTPKTHRPSSPTLGTTKGPMSAPINPAVQISTAQIDIRSVALCSFRDRVILPFVNRLSACLSGSQRQDSFHEQGSYQQPRLQQMLLVLASQSRRHPPVFSLTAPIPDPTPGEAAVNVLLRLVRSPSAQAQIYRRKTIHAPTFFSSGQPRDRRGRIAQKTRNDPVPVTFQVGEDDGATPRNAPPPIDVDREREREILEALRSPEVDHQVPNPDHAGGWGLGAGQEDGSDEDDDEEVWATVEKMVGLNSNANARTGARQ</sequence>
<dbReference type="Proteomes" id="UP000305067">
    <property type="component" value="Unassembled WGS sequence"/>
</dbReference>
<dbReference type="AlphaFoldDB" id="A0A5C3QHU5"/>
<dbReference type="STRING" id="1884261.A0A5C3QHU5"/>
<dbReference type="PANTHER" id="PTHR32428:SF2">
    <property type="entry name" value="TARGET OF RAPAMYCIN COMPLEX 2 SUBUNIT BIT61-RELATED"/>
    <property type="match status" value="1"/>
</dbReference>
<feature type="region of interest" description="Disordered" evidence="1">
    <location>
        <begin position="415"/>
        <end position="446"/>
    </location>
</feature>
<keyword evidence="3" id="KW-1185">Reference proteome</keyword>
<dbReference type="InterPro" id="IPR013745">
    <property type="entry name" value="Bit61/PRR5"/>
</dbReference>
<gene>
    <name evidence="2" type="ORF">BDV98DRAFT_529288</name>
</gene>
<name>A0A5C3QHU5_9AGAR</name>
<reference evidence="2 3" key="1">
    <citation type="journal article" date="2019" name="Nat. Ecol. Evol.">
        <title>Megaphylogeny resolves global patterns of mushroom evolution.</title>
        <authorList>
            <person name="Varga T."/>
            <person name="Krizsan K."/>
            <person name="Foldi C."/>
            <person name="Dima B."/>
            <person name="Sanchez-Garcia M."/>
            <person name="Sanchez-Ramirez S."/>
            <person name="Szollosi G.J."/>
            <person name="Szarkandi J.G."/>
            <person name="Papp V."/>
            <person name="Albert L."/>
            <person name="Andreopoulos W."/>
            <person name="Angelini C."/>
            <person name="Antonin V."/>
            <person name="Barry K.W."/>
            <person name="Bougher N.L."/>
            <person name="Buchanan P."/>
            <person name="Buyck B."/>
            <person name="Bense V."/>
            <person name="Catcheside P."/>
            <person name="Chovatia M."/>
            <person name="Cooper J."/>
            <person name="Damon W."/>
            <person name="Desjardin D."/>
            <person name="Finy P."/>
            <person name="Geml J."/>
            <person name="Haridas S."/>
            <person name="Hughes K."/>
            <person name="Justo A."/>
            <person name="Karasinski D."/>
            <person name="Kautmanova I."/>
            <person name="Kiss B."/>
            <person name="Kocsube S."/>
            <person name="Kotiranta H."/>
            <person name="LaButti K.M."/>
            <person name="Lechner B.E."/>
            <person name="Liimatainen K."/>
            <person name="Lipzen A."/>
            <person name="Lukacs Z."/>
            <person name="Mihaltcheva S."/>
            <person name="Morgado L.N."/>
            <person name="Niskanen T."/>
            <person name="Noordeloos M.E."/>
            <person name="Ohm R.A."/>
            <person name="Ortiz-Santana B."/>
            <person name="Ovrebo C."/>
            <person name="Racz N."/>
            <person name="Riley R."/>
            <person name="Savchenko A."/>
            <person name="Shiryaev A."/>
            <person name="Soop K."/>
            <person name="Spirin V."/>
            <person name="Szebenyi C."/>
            <person name="Tomsovsky M."/>
            <person name="Tulloss R.E."/>
            <person name="Uehling J."/>
            <person name="Grigoriev I.V."/>
            <person name="Vagvolgyi C."/>
            <person name="Papp T."/>
            <person name="Martin F.M."/>
            <person name="Miettinen O."/>
            <person name="Hibbett D.S."/>
            <person name="Nagy L.G."/>
        </authorList>
    </citation>
    <scope>NUCLEOTIDE SEQUENCE [LARGE SCALE GENOMIC DNA]</scope>
    <source>
        <strain evidence="2 3">CBS 309.79</strain>
    </source>
</reference>
<evidence type="ECO:0000313" key="2">
    <source>
        <dbReference type="EMBL" id="TFL01546.1"/>
    </source>
</evidence>
<feature type="region of interest" description="Disordered" evidence="1">
    <location>
        <begin position="378"/>
        <end position="402"/>
    </location>
</feature>
<dbReference type="PANTHER" id="PTHR32428">
    <property type="entry name" value="TARGET OF RAPAMYCIN COMPLEX 2 SUBUNIT BIT61-RELATED"/>
    <property type="match status" value="1"/>
</dbReference>
<dbReference type="GO" id="GO:0038203">
    <property type="term" value="P:TORC2 signaling"/>
    <property type="evidence" value="ECO:0007669"/>
    <property type="project" value="TreeGrafter"/>
</dbReference>
<dbReference type="EMBL" id="ML178824">
    <property type="protein sequence ID" value="TFL01546.1"/>
    <property type="molecule type" value="Genomic_DNA"/>
</dbReference>
<evidence type="ECO:0000256" key="1">
    <source>
        <dbReference type="SAM" id="MobiDB-lite"/>
    </source>
</evidence>
<evidence type="ECO:0000313" key="3">
    <source>
        <dbReference type="Proteomes" id="UP000305067"/>
    </source>
</evidence>
<dbReference type="OrthoDB" id="2290221at2759"/>
<feature type="compositionally biased region" description="Polar residues" evidence="1">
    <location>
        <begin position="24"/>
        <end position="46"/>
    </location>
</feature>
<dbReference type="Pfam" id="PF08539">
    <property type="entry name" value="HbrB"/>
    <property type="match status" value="1"/>
</dbReference>
<feature type="region of interest" description="Disordered" evidence="1">
    <location>
        <begin position="1"/>
        <end position="46"/>
    </location>
</feature>